<dbReference type="AlphaFoldDB" id="A0A3Q3EXT8"/>
<accession>A0A3Q3EXT8</accession>
<reference evidence="1" key="1">
    <citation type="submission" date="2025-08" db="UniProtKB">
        <authorList>
            <consortium name="Ensembl"/>
        </authorList>
    </citation>
    <scope>IDENTIFICATION</scope>
</reference>
<evidence type="ECO:0000313" key="1">
    <source>
        <dbReference type="Ensembl" id="ENSLBEP00000012286.1"/>
    </source>
</evidence>
<organism evidence="1 2">
    <name type="scientific">Labrus bergylta</name>
    <name type="common">ballan wrasse</name>
    <dbReference type="NCBI Taxonomy" id="56723"/>
    <lineage>
        <taxon>Eukaryota</taxon>
        <taxon>Metazoa</taxon>
        <taxon>Chordata</taxon>
        <taxon>Craniata</taxon>
        <taxon>Vertebrata</taxon>
        <taxon>Euteleostomi</taxon>
        <taxon>Actinopterygii</taxon>
        <taxon>Neopterygii</taxon>
        <taxon>Teleostei</taxon>
        <taxon>Neoteleostei</taxon>
        <taxon>Acanthomorphata</taxon>
        <taxon>Eupercaria</taxon>
        <taxon>Labriformes</taxon>
        <taxon>Labridae</taxon>
        <taxon>Labrus</taxon>
    </lineage>
</organism>
<dbReference type="InParanoid" id="A0A3Q3EXT8"/>
<dbReference type="Ensembl" id="ENSLBET00000012921.1">
    <property type="protein sequence ID" value="ENSLBEP00000012286.1"/>
    <property type="gene ID" value="ENSLBEG00000009447.1"/>
</dbReference>
<evidence type="ECO:0000313" key="2">
    <source>
        <dbReference type="Proteomes" id="UP000261660"/>
    </source>
</evidence>
<reference evidence="1" key="2">
    <citation type="submission" date="2025-09" db="UniProtKB">
        <authorList>
            <consortium name="Ensembl"/>
        </authorList>
    </citation>
    <scope>IDENTIFICATION</scope>
</reference>
<sequence length="103" mass="11556">ISKSKTFFSQACVPHIPIYDILQKVHHIFFCAESNKMSDALSCSALASCTANQIFAVTYCSSQWCHLYSFLTRKTLQSSEIICNQDRCAITNHSPLVRPPIKA</sequence>
<name>A0A3Q3EXT8_9LABR</name>
<keyword evidence="2" id="KW-1185">Reference proteome</keyword>
<protein>
    <submittedName>
        <fullName evidence="1">Uncharacterized protein</fullName>
    </submittedName>
</protein>
<proteinExistence type="predicted"/>
<dbReference type="Proteomes" id="UP000261660">
    <property type="component" value="Unplaced"/>
</dbReference>